<keyword evidence="3" id="KW-1185">Reference proteome</keyword>
<evidence type="ECO:0000313" key="3">
    <source>
        <dbReference type="Proteomes" id="UP001317822"/>
    </source>
</evidence>
<evidence type="ECO:0000313" key="2">
    <source>
        <dbReference type="EMBL" id="BDU15303.1"/>
    </source>
</evidence>
<name>A0ABN6UG80_9GAMM</name>
<protein>
    <recommendedName>
        <fullName evidence="4">DUF883 domain-containing protein</fullName>
    </recommendedName>
</protein>
<dbReference type="Proteomes" id="UP001317822">
    <property type="component" value="Chromosome"/>
</dbReference>
<sequence length="154" mass="15035">MNTPIDPTNPGGSAINTGPGASLGTNAGSGTGTGAASNYTDGVRSNLSQAGGHVKQAASDAGAALRDAASAAGEELRVGKANVKADLADGALAGLAAAENAGGAAREQMDALMDKGRDLVDSAAELIRERPLASFGVAFAAGWILAKLGRSSDK</sequence>
<feature type="compositionally biased region" description="Polar residues" evidence="1">
    <location>
        <begin position="1"/>
        <end position="16"/>
    </location>
</feature>
<accession>A0ABN6UG80</accession>
<reference evidence="2 3" key="1">
    <citation type="journal article" date="2023" name="Int. J. Syst. Evol. Microbiol.">
        <title>Physiological and genomic analyses of cobalamin (vitamin B12)-auxotrophy of Lysobacter auxotrophicus sp. nov., a methionine-auxotrophic chitinolytic bacterium isolated from chitin-treated soil.</title>
        <authorList>
            <person name="Saito A."/>
            <person name="Dohra H."/>
            <person name="Hamada M."/>
            <person name="Moriuchi R."/>
            <person name="Kotsuchibashi Y."/>
            <person name="Mori K."/>
        </authorList>
    </citation>
    <scope>NUCLEOTIDE SEQUENCE [LARGE SCALE GENOMIC DNA]</scope>
    <source>
        <strain evidence="2 3">5-21a</strain>
    </source>
</reference>
<feature type="region of interest" description="Disordered" evidence="1">
    <location>
        <begin position="1"/>
        <end position="29"/>
    </location>
</feature>
<proteinExistence type="predicted"/>
<evidence type="ECO:0008006" key="4">
    <source>
        <dbReference type="Google" id="ProtNLM"/>
    </source>
</evidence>
<evidence type="ECO:0000256" key="1">
    <source>
        <dbReference type="SAM" id="MobiDB-lite"/>
    </source>
</evidence>
<dbReference type="EMBL" id="AP027041">
    <property type="protein sequence ID" value="BDU15303.1"/>
    <property type="molecule type" value="Genomic_DNA"/>
</dbReference>
<gene>
    <name evidence="2" type="ORF">LA521A_05040</name>
</gene>
<organism evidence="2 3">
    <name type="scientific">Lysobacter auxotrophicus</name>
    <dbReference type="NCBI Taxonomy" id="2992573"/>
    <lineage>
        <taxon>Bacteria</taxon>
        <taxon>Pseudomonadati</taxon>
        <taxon>Pseudomonadota</taxon>
        <taxon>Gammaproteobacteria</taxon>
        <taxon>Lysobacterales</taxon>
        <taxon>Lysobacteraceae</taxon>
        <taxon>Lysobacter</taxon>
    </lineage>
</organism>